<evidence type="ECO:0000313" key="1">
    <source>
        <dbReference type="EMBL" id="MBC8588886.1"/>
    </source>
</evidence>
<keyword evidence="2" id="KW-1185">Reference proteome</keyword>
<dbReference type="EMBL" id="JACRTG010000028">
    <property type="protein sequence ID" value="MBC8588886.1"/>
    <property type="molecule type" value="Genomic_DNA"/>
</dbReference>
<proteinExistence type="predicted"/>
<dbReference type="RefSeq" id="WP_262430339.1">
    <property type="nucleotide sequence ID" value="NZ_JACRTG010000028.1"/>
</dbReference>
<organism evidence="1 2">
    <name type="scientific">Paratissierella segnis</name>
    <dbReference type="NCBI Taxonomy" id="2763679"/>
    <lineage>
        <taxon>Bacteria</taxon>
        <taxon>Bacillati</taxon>
        <taxon>Bacillota</taxon>
        <taxon>Tissierellia</taxon>
        <taxon>Tissierellales</taxon>
        <taxon>Tissierellaceae</taxon>
        <taxon>Paratissierella</taxon>
    </lineage>
</organism>
<dbReference type="Proteomes" id="UP000601171">
    <property type="component" value="Unassembled WGS sequence"/>
</dbReference>
<dbReference type="InterPro" id="IPR041289">
    <property type="entry name" value="Bact_RF_family3"/>
</dbReference>
<comment type="caution">
    <text evidence="1">The sequence shown here is derived from an EMBL/GenBank/DDBJ whole genome shotgun (WGS) entry which is preliminary data.</text>
</comment>
<accession>A0A926IKU7</accession>
<sequence length="387" mass="45062">MDILTTKELLELINREEDLFVSIYMPTFRSGIDIRQNPIRFKQLLRVAESKLYSMGMEKAEIERFLKPASNLVGEIKFWQNQSDGLAFFIHSDGFNYFRLPFEFKESVTISNRIYIKPLLPFFTGNGQFNILALSKNKSRLFRCTRQNVMEVFIEGSPDSMFDMQVDDDPRTKLERRLSNPRSISTLNYSTNTQAQDNENDYERNELTRFFRALDAYILSIHEGENIPMVLAGVEYLIPIYREKSNYPNIVEDFISGNPETLSPEELHKKAWDIVEPIFNEDKALAEAKYKQYSGQNNHLYLNSLEEIIPAAYSGQIESLFIDKENHQWGKFESYNNQVELFDEEKNDAEDLIEFASLLTLSRGGKVFALHQDEIPDKEKIAAVLRF</sequence>
<protein>
    <submittedName>
        <fullName evidence="1">Uncharacterized protein</fullName>
    </submittedName>
</protein>
<dbReference type="Pfam" id="PF18845">
    <property type="entry name" value="baeRF_family3"/>
    <property type="match status" value="1"/>
</dbReference>
<name>A0A926IKU7_9FIRM</name>
<evidence type="ECO:0000313" key="2">
    <source>
        <dbReference type="Proteomes" id="UP000601171"/>
    </source>
</evidence>
<gene>
    <name evidence="1" type="ORF">H8707_11740</name>
</gene>
<dbReference type="AlphaFoldDB" id="A0A926IKU7"/>
<reference evidence="1" key="1">
    <citation type="submission" date="2020-08" db="EMBL/GenBank/DDBJ databases">
        <title>Genome public.</title>
        <authorList>
            <person name="Liu C."/>
            <person name="Sun Q."/>
        </authorList>
    </citation>
    <scope>NUCLEOTIDE SEQUENCE</scope>
    <source>
        <strain evidence="1">BX21</strain>
    </source>
</reference>